<evidence type="ECO:0000313" key="4">
    <source>
        <dbReference type="Proteomes" id="UP000241394"/>
    </source>
</evidence>
<dbReference type="Pfam" id="PF12776">
    <property type="entry name" value="Myb_DNA-bind_3"/>
    <property type="match status" value="1"/>
</dbReference>
<reference evidence="4" key="2">
    <citation type="journal article" date="2018" name="BMC Genomics">
        <title>A manually annotated Actinidia chinensis var. chinensis (kiwifruit) genome highlights the challenges associated with draft genomes and gene prediction in plants.</title>
        <authorList>
            <person name="Pilkington S.M."/>
            <person name="Crowhurst R."/>
            <person name="Hilario E."/>
            <person name="Nardozza S."/>
            <person name="Fraser L."/>
            <person name="Peng Y."/>
            <person name="Gunaseelan K."/>
            <person name="Simpson R."/>
            <person name="Tahir J."/>
            <person name="Deroles S.C."/>
            <person name="Templeton K."/>
            <person name="Luo Z."/>
            <person name="Davy M."/>
            <person name="Cheng C."/>
            <person name="McNeilage M."/>
            <person name="Scaglione D."/>
            <person name="Liu Y."/>
            <person name="Zhang Q."/>
            <person name="Datson P."/>
            <person name="De Silva N."/>
            <person name="Gardiner S.E."/>
            <person name="Bassett H."/>
            <person name="Chagne D."/>
            <person name="McCallum J."/>
            <person name="Dzierzon H."/>
            <person name="Deng C."/>
            <person name="Wang Y.Y."/>
            <person name="Barron L."/>
            <person name="Manako K."/>
            <person name="Bowen J."/>
            <person name="Foster T.M."/>
            <person name="Erridge Z.A."/>
            <person name="Tiffin H."/>
            <person name="Waite C.N."/>
            <person name="Davies K.M."/>
            <person name="Grierson E.P."/>
            <person name="Laing W.A."/>
            <person name="Kirk R."/>
            <person name="Chen X."/>
            <person name="Wood M."/>
            <person name="Montefiori M."/>
            <person name="Brummell D.A."/>
            <person name="Schwinn K.E."/>
            <person name="Catanach A."/>
            <person name="Fullerton C."/>
            <person name="Li D."/>
            <person name="Meiyalaghan S."/>
            <person name="Nieuwenhuizen N."/>
            <person name="Read N."/>
            <person name="Prakash R."/>
            <person name="Hunter D."/>
            <person name="Zhang H."/>
            <person name="McKenzie M."/>
            <person name="Knabel M."/>
            <person name="Harris A."/>
            <person name="Allan A.C."/>
            <person name="Gleave A."/>
            <person name="Chen A."/>
            <person name="Janssen B.J."/>
            <person name="Plunkett B."/>
            <person name="Ampomah-Dwamena C."/>
            <person name="Voogd C."/>
            <person name="Leif D."/>
            <person name="Lafferty D."/>
            <person name="Souleyre E.J.F."/>
            <person name="Varkonyi-Gasic E."/>
            <person name="Gambi F."/>
            <person name="Hanley J."/>
            <person name="Yao J.L."/>
            <person name="Cheung J."/>
            <person name="David K.M."/>
            <person name="Warren B."/>
            <person name="Marsh K."/>
            <person name="Snowden K.C."/>
            <person name="Lin-Wang K."/>
            <person name="Brian L."/>
            <person name="Martinez-Sanchez M."/>
            <person name="Wang M."/>
            <person name="Ileperuma N."/>
            <person name="Macnee N."/>
            <person name="Campin R."/>
            <person name="McAtee P."/>
            <person name="Drummond R.S.M."/>
            <person name="Espley R.V."/>
            <person name="Ireland H.S."/>
            <person name="Wu R."/>
            <person name="Atkinson R.G."/>
            <person name="Karunairetnam S."/>
            <person name="Bulley S."/>
            <person name="Chunkath S."/>
            <person name="Hanley Z."/>
            <person name="Storey R."/>
            <person name="Thrimawithana A.H."/>
            <person name="Thomson S."/>
            <person name="David C."/>
            <person name="Testolin R."/>
            <person name="Huang H."/>
            <person name="Hellens R.P."/>
            <person name="Schaffer R.J."/>
        </authorList>
    </citation>
    <scope>NUCLEOTIDE SEQUENCE [LARGE SCALE GENOMIC DNA]</scope>
    <source>
        <strain evidence="4">cv. Red5</strain>
    </source>
</reference>
<proteinExistence type="predicted"/>
<feature type="compositionally biased region" description="Polar residues" evidence="1">
    <location>
        <begin position="26"/>
        <end position="38"/>
    </location>
</feature>
<organism evidence="3 4">
    <name type="scientific">Actinidia chinensis var. chinensis</name>
    <name type="common">Chinese soft-hair kiwi</name>
    <dbReference type="NCBI Taxonomy" id="1590841"/>
    <lineage>
        <taxon>Eukaryota</taxon>
        <taxon>Viridiplantae</taxon>
        <taxon>Streptophyta</taxon>
        <taxon>Embryophyta</taxon>
        <taxon>Tracheophyta</taxon>
        <taxon>Spermatophyta</taxon>
        <taxon>Magnoliopsida</taxon>
        <taxon>eudicotyledons</taxon>
        <taxon>Gunneridae</taxon>
        <taxon>Pentapetalae</taxon>
        <taxon>asterids</taxon>
        <taxon>Ericales</taxon>
        <taxon>Actinidiaceae</taxon>
        <taxon>Actinidia</taxon>
    </lineage>
</organism>
<keyword evidence="4" id="KW-1185">Reference proteome</keyword>
<dbReference type="STRING" id="1590841.A0A2R6R2B6"/>
<evidence type="ECO:0000256" key="1">
    <source>
        <dbReference type="SAM" id="MobiDB-lite"/>
    </source>
</evidence>
<reference evidence="3 4" key="1">
    <citation type="submission" date="2017-07" db="EMBL/GenBank/DDBJ databases">
        <title>An improved, manually edited Actinidia chinensis var. chinensis (kiwifruit) genome highlights the challenges associated with draft genomes and gene prediction in plants.</title>
        <authorList>
            <person name="Pilkington S."/>
            <person name="Crowhurst R."/>
            <person name="Hilario E."/>
            <person name="Nardozza S."/>
            <person name="Fraser L."/>
            <person name="Peng Y."/>
            <person name="Gunaseelan K."/>
            <person name="Simpson R."/>
            <person name="Tahir J."/>
            <person name="Deroles S."/>
            <person name="Templeton K."/>
            <person name="Luo Z."/>
            <person name="Davy M."/>
            <person name="Cheng C."/>
            <person name="Mcneilage M."/>
            <person name="Scaglione D."/>
            <person name="Liu Y."/>
            <person name="Zhang Q."/>
            <person name="Datson P."/>
            <person name="De Silva N."/>
            <person name="Gardiner S."/>
            <person name="Bassett H."/>
            <person name="Chagne D."/>
            <person name="Mccallum J."/>
            <person name="Dzierzon H."/>
            <person name="Deng C."/>
            <person name="Wang Y.-Y."/>
            <person name="Barron N."/>
            <person name="Manako K."/>
            <person name="Bowen J."/>
            <person name="Foster T."/>
            <person name="Erridge Z."/>
            <person name="Tiffin H."/>
            <person name="Waite C."/>
            <person name="Davies K."/>
            <person name="Grierson E."/>
            <person name="Laing W."/>
            <person name="Kirk R."/>
            <person name="Chen X."/>
            <person name="Wood M."/>
            <person name="Montefiori M."/>
            <person name="Brummell D."/>
            <person name="Schwinn K."/>
            <person name="Catanach A."/>
            <person name="Fullerton C."/>
            <person name="Li D."/>
            <person name="Meiyalaghan S."/>
            <person name="Nieuwenhuizen N."/>
            <person name="Read N."/>
            <person name="Prakash R."/>
            <person name="Hunter D."/>
            <person name="Zhang H."/>
            <person name="Mckenzie M."/>
            <person name="Knabel M."/>
            <person name="Harris A."/>
            <person name="Allan A."/>
            <person name="Chen A."/>
            <person name="Janssen B."/>
            <person name="Plunkett B."/>
            <person name="Dwamena C."/>
            <person name="Voogd C."/>
            <person name="Leif D."/>
            <person name="Lafferty D."/>
            <person name="Souleyre E."/>
            <person name="Varkonyi-Gasic E."/>
            <person name="Gambi F."/>
            <person name="Hanley J."/>
            <person name="Yao J.-L."/>
            <person name="Cheung J."/>
            <person name="David K."/>
            <person name="Warren B."/>
            <person name="Marsh K."/>
            <person name="Snowden K."/>
            <person name="Lin-Wang K."/>
            <person name="Brian L."/>
            <person name="Martinez-Sanchez M."/>
            <person name="Wang M."/>
            <person name="Ileperuma N."/>
            <person name="Macnee N."/>
            <person name="Campin R."/>
            <person name="Mcatee P."/>
            <person name="Drummond R."/>
            <person name="Espley R."/>
            <person name="Ireland H."/>
            <person name="Wu R."/>
            <person name="Atkinson R."/>
            <person name="Karunairetnam S."/>
            <person name="Bulley S."/>
            <person name="Chunkath S."/>
            <person name="Hanley Z."/>
            <person name="Storey R."/>
            <person name="Thrimawithana A."/>
            <person name="Thomson S."/>
            <person name="David C."/>
            <person name="Testolin R."/>
        </authorList>
    </citation>
    <scope>NUCLEOTIDE SEQUENCE [LARGE SCALE GENOMIC DNA]</scope>
    <source>
        <strain evidence="4">cv. Red5</strain>
        <tissue evidence="3">Young leaf</tissue>
    </source>
</reference>
<feature type="region of interest" description="Disordered" evidence="1">
    <location>
        <begin position="197"/>
        <end position="251"/>
    </location>
</feature>
<dbReference type="PANTHER" id="PTHR31704:SF37">
    <property type="entry name" value="HEAT SHOCK PROTEIN"/>
    <property type="match status" value="1"/>
</dbReference>
<evidence type="ECO:0000313" key="3">
    <source>
        <dbReference type="EMBL" id="PSS19387.1"/>
    </source>
</evidence>
<accession>A0A2R6R2B6</accession>
<dbReference type="EMBL" id="NKQK01000010">
    <property type="protein sequence ID" value="PSS19387.1"/>
    <property type="molecule type" value="Genomic_DNA"/>
</dbReference>
<dbReference type="AlphaFoldDB" id="A0A2R6R2B6"/>
<protein>
    <submittedName>
        <fullName evidence="3">L10-interacting MYB domain-containing protein</fullName>
    </submittedName>
</protein>
<evidence type="ECO:0000259" key="2">
    <source>
        <dbReference type="Pfam" id="PF12776"/>
    </source>
</evidence>
<dbReference type="InParanoid" id="A0A2R6R2B6"/>
<comment type="caution">
    <text evidence="3">The sequence shown here is derived from an EMBL/GenBank/DDBJ whole genome shotgun (WGS) entry which is preliminary data.</text>
</comment>
<dbReference type="OrthoDB" id="1462829at2759"/>
<sequence length="376" mass="42142">MDFHGSQQAPNSGQSKGSGKGKVRVSDSTQPQQRSQGKSKYWQPDGVQPMKAHWDCESTKVFLDCVARQIGRGNKPFQYLTTKGYNEVMQDFYNMTNRYHDWKQMKNKYEALKKDWGSWMRLKDPRNGCTGLGYDQLRGIFTAPDHWWDKMMLLDKNCGKFKGKTLEHMDLMEQIFSGMTATGKSQWTPGEDLPSMALIDESSGSSDEAPMDDFGVGLGGPERTPNVGAQRGKRRADGPSSCHKSASGKKKMSVVARLSRTMDKMLEVVQSQGSEVTVKPYADSNNATISNCLQLLGNIPRIDPLSPLYLLGTQLIIIPTNREVFMGLPNDDVRLAWLQLHRDQAAETTPHLFLHLTPTLGHPHHPLTTLDNLDVE</sequence>
<dbReference type="Proteomes" id="UP000241394">
    <property type="component" value="Chromosome LG10"/>
</dbReference>
<dbReference type="PANTHER" id="PTHR31704">
    <property type="entry name" value="MYB/SANT-LIKE DNA-BINDING DOMAIN PROTEIN-RELATED"/>
    <property type="match status" value="1"/>
</dbReference>
<dbReference type="InterPro" id="IPR024752">
    <property type="entry name" value="Myb/SANT-like_dom"/>
</dbReference>
<gene>
    <name evidence="3" type="ORF">CEY00_Acc11437</name>
</gene>
<dbReference type="Gramene" id="PSS19387">
    <property type="protein sequence ID" value="PSS19387"/>
    <property type="gene ID" value="CEY00_Acc11437"/>
</dbReference>
<dbReference type="OMA" id="CESTKVF"/>
<feature type="compositionally biased region" description="Polar residues" evidence="1">
    <location>
        <begin position="1"/>
        <end position="11"/>
    </location>
</feature>
<feature type="domain" description="Myb/SANT-like" evidence="2">
    <location>
        <begin position="53"/>
        <end position="150"/>
    </location>
</feature>
<feature type="region of interest" description="Disordered" evidence="1">
    <location>
        <begin position="1"/>
        <end position="46"/>
    </location>
</feature>
<name>A0A2R6R2B6_ACTCC</name>